<keyword evidence="2" id="KW-1185">Reference proteome</keyword>
<name>A0A8X6WHL6_TRICX</name>
<organism evidence="1 2">
    <name type="scientific">Trichonephila clavipes</name>
    <name type="common">Golden silk orbweaver</name>
    <name type="synonym">Nephila clavipes</name>
    <dbReference type="NCBI Taxonomy" id="2585209"/>
    <lineage>
        <taxon>Eukaryota</taxon>
        <taxon>Metazoa</taxon>
        <taxon>Ecdysozoa</taxon>
        <taxon>Arthropoda</taxon>
        <taxon>Chelicerata</taxon>
        <taxon>Arachnida</taxon>
        <taxon>Araneae</taxon>
        <taxon>Araneomorphae</taxon>
        <taxon>Entelegynae</taxon>
        <taxon>Araneoidea</taxon>
        <taxon>Nephilidae</taxon>
        <taxon>Trichonephila</taxon>
    </lineage>
</organism>
<protein>
    <submittedName>
        <fullName evidence="1">Uncharacterized protein</fullName>
    </submittedName>
</protein>
<evidence type="ECO:0000313" key="2">
    <source>
        <dbReference type="Proteomes" id="UP000887159"/>
    </source>
</evidence>
<sequence>MTFEQEVRSFFICPYSLLASPAHLLDCWVISLQQLYEEQEPVCDTYAERSNGLGVGSPAPRGLEITTET</sequence>
<dbReference type="AlphaFoldDB" id="A0A8X6WHL6"/>
<evidence type="ECO:0000313" key="1">
    <source>
        <dbReference type="EMBL" id="GFY35203.1"/>
    </source>
</evidence>
<dbReference type="Proteomes" id="UP000887159">
    <property type="component" value="Unassembled WGS sequence"/>
</dbReference>
<gene>
    <name evidence="1" type="ORF">TNCV_5045771</name>
</gene>
<comment type="caution">
    <text evidence="1">The sequence shown here is derived from an EMBL/GenBank/DDBJ whole genome shotgun (WGS) entry which is preliminary data.</text>
</comment>
<proteinExistence type="predicted"/>
<reference evidence="1" key="1">
    <citation type="submission" date="2020-08" db="EMBL/GenBank/DDBJ databases">
        <title>Multicomponent nature underlies the extraordinary mechanical properties of spider dragline silk.</title>
        <authorList>
            <person name="Kono N."/>
            <person name="Nakamura H."/>
            <person name="Mori M."/>
            <person name="Yoshida Y."/>
            <person name="Ohtoshi R."/>
            <person name="Malay A.D."/>
            <person name="Moran D.A.P."/>
            <person name="Tomita M."/>
            <person name="Numata K."/>
            <person name="Arakawa K."/>
        </authorList>
    </citation>
    <scope>NUCLEOTIDE SEQUENCE</scope>
</reference>
<dbReference type="EMBL" id="BMAU01021430">
    <property type="protein sequence ID" value="GFY35203.1"/>
    <property type="molecule type" value="Genomic_DNA"/>
</dbReference>
<accession>A0A8X6WHL6</accession>